<reference evidence="3 4" key="1">
    <citation type="journal article" date="2015" name="J. Biotechnol.">
        <title>Complete genome sequence of Paenibacillus beijingensis 7188(T) (=DSM 24997(T)), a novel rhizobacterium from jujube garden soil.</title>
        <authorList>
            <person name="Kwak Y."/>
            <person name="Shin J.H."/>
        </authorList>
    </citation>
    <scope>NUCLEOTIDE SEQUENCE [LARGE SCALE GENOMIC DNA]</scope>
    <source>
        <strain evidence="3 4">DSM 24997</strain>
    </source>
</reference>
<gene>
    <name evidence="3" type="ORF">VN24_07750</name>
</gene>
<feature type="domain" description="PDZ" evidence="2">
    <location>
        <begin position="305"/>
        <end position="372"/>
    </location>
</feature>
<dbReference type="HOGENOM" id="CLU_051142_1_0_9"/>
<evidence type="ECO:0000259" key="2">
    <source>
        <dbReference type="SMART" id="SM00228"/>
    </source>
</evidence>
<organism evidence="3 4">
    <name type="scientific">Paenibacillus beijingensis</name>
    <dbReference type="NCBI Taxonomy" id="1126833"/>
    <lineage>
        <taxon>Bacteria</taxon>
        <taxon>Bacillati</taxon>
        <taxon>Bacillota</taxon>
        <taxon>Bacilli</taxon>
        <taxon>Bacillales</taxon>
        <taxon>Paenibacillaceae</taxon>
        <taxon>Paenibacillus</taxon>
    </lineage>
</organism>
<evidence type="ECO:0000313" key="4">
    <source>
        <dbReference type="Proteomes" id="UP000032633"/>
    </source>
</evidence>
<dbReference type="SUPFAM" id="SSF50156">
    <property type="entry name" value="PDZ domain-like"/>
    <property type="match status" value="1"/>
</dbReference>
<evidence type="ECO:0000256" key="1">
    <source>
        <dbReference type="SAM" id="Phobius"/>
    </source>
</evidence>
<dbReference type="SMART" id="SM00228">
    <property type="entry name" value="PDZ"/>
    <property type="match status" value="1"/>
</dbReference>
<dbReference type="STRING" id="1126833.VN24_07750"/>
<feature type="transmembrane region" description="Helical" evidence="1">
    <location>
        <begin position="260"/>
        <end position="277"/>
    </location>
</feature>
<feature type="transmembrane region" description="Helical" evidence="1">
    <location>
        <begin position="227"/>
        <end position="248"/>
    </location>
</feature>
<proteinExistence type="predicted"/>
<sequence>METAQELLEQAWRALMGLIAQPFYYVAGLLIVLHYIRQTRMERKLFHVRLHIWPRLLVRAIVAGALAGAAVSAAGVFIGLTLTPDATLWLWGMTLVLLLLRVRYLCFAYSAGLLGLLQWGAGFTPLGSHEGVIGTFVRSLAELDIPGLLLLVALLHAAEALLVRAEGARLATPLFLEGKRGKLVGGYALQGYWPVPLLLLMPAAAGGSAAGIGLPWTPLLGGTDGSGGWTLIALPAIIGFTELTRSVVPGSQARLTARNLLVYSMILAALAAGSVFWPPLVPAAAICSLVLHEVLIRMGVRRERERSPLYVHDERGLRVLGVVPGTPAEQLGIMAGEVLHKVNGRRVRTKEDLHAALHINSAFCKLELFNLEGQLKFTQRARYEGEHHQLGVILAPDEDAGYYAAPAPASLLDLVRRSRAAHRRDVRETSF</sequence>
<keyword evidence="3" id="KW-0645">Protease</keyword>
<dbReference type="GO" id="GO:0008233">
    <property type="term" value="F:peptidase activity"/>
    <property type="evidence" value="ECO:0007669"/>
    <property type="project" value="UniProtKB-KW"/>
</dbReference>
<feature type="transmembrane region" description="Helical" evidence="1">
    <location>
        <begin position="145"/>
        <end position="163"/>
    </location>
</feature>
<keyword evidence="1" id="KW-0472">Membrane</keyword>
<dbReference type="AlphaFoldDB" id="A0A0D5NRR1"/>
<dbReference type="Proteomes" id="UP000032633">
    <property type="component" value="Chromosome"/>
</dbReference>
<feature type="transmembrane region" description="Helical" evidence="1">
    <location>
        <begin position="184"/>
        <end position="207"/>
    </location>
</feature>
<dbReference type="RefSeq" id="WP_045673093.1">
    <property type="nucleotide sequence ID" value="NZ_CP011058.1"/>
</dbReference>
<accession>A0A0D5NRR1</accession>
<dbReference type="InterPro" id="IPR041489">
    <property type="entry name" value="PDZ_6"/>
</dbReference>
<keyword evidence="3" id="KW-0378">Hydrolase</keyword>
<keyword evidence="1" id="KW-1133">Transmembrane helix</keyword>
<reference evidence="4" key="2">
    <citation type="submission" date="2015-03" db="EMBL/GenBank/DDBJ databases">
        <title>Genome sequence of Paenibacillus beijingensis strain DSM 24997T.</title>
        <authorList>
            <person name="Kwak Y."/>
            <person name="Shin J.-H."/>
        </authorList>
    </citation>
    <scope>NUCLEOTIDE SEQUENCE [LARGE SCALE GENOMIC DNA]</scope>
    <source>
        <strain evidence="4">DSM 24997</strain>
    </source>
</reference>
<protein>
    <submittedName>
        <fullName evidence="3">Serine protease</fullName>
    </submittedName>
</protein>
<feature type="transmembrane region" description="Helical" evidence="1">
    <location>
        <begin position="56"/>
        <end position="80"/>
    </location>
</feature>
<dbReference type="GO" id="GO:0006508">
    <property type="term" value="P:proteolysis"/>
    <property type="evidence" value="ECO:0007669"/>
    <property type="project" value="UniProtKB-KW"/>
</dbReference>
<evidence type="ECO:0000313" key="3">
    <source>
        <dbReference type="EMBL" id="AJY77593.1"/>
    </source>
</evidence>
<dbReference type="PATRIC" id="fig|1126833.4.peg.1706"/>
<keyword evidence="4" id="KW-1185">Reference proteome</keyword>
<feature type="transmembrane region" description="Helical" evidence="1">
    <location>
        <begin position="107"/>
        <end position="125"/>
    </location>
</feature>
<dbReference type="KEGG" id="pbj:VN24_07750"/>
<dbReference type="EMBL" id="CP011058">
    <property type="protein sequence ID" value="AJY77593.1"/>
    <property type="molecule type" value="Genomic_DNA"/>
</dbReference>
<dbReference type="OrthoDB" id="198399at2"/>
<feature type="transmembrane region" description="Helical" evidence="1">
    <location>
        <begin position="86"/>
        <end position="102"/>
    </location>
</feature>
<dbReference type="Gene3D" id="2.30.42.10">
    <property type="match status" value="1"/>
</dbReference>
<keyword evidence="1" id="KW-0812">Transmembrane</keyword>
<dbReference type="InterPro" id="IPR036034">
    <property type="entry name" value="PDZ_sf"/>
</dbReference>
<dbReference type="Pfam" id="PF17820">
    <property type="entry name" value="PDZ_6"/>
    <property type="match status" value="1"/>
</dbReference>
<dbReference type="InterPro" id="IPR001478">
    <property type="entry name" value="PDZ"/>
</dbReference>
<name>A0A0D5NRR1_9BACL</name>
<feature type="transmembrane region" description="Helical" evidence="1">
    <location>
        <begin position="12"/>
        <end position="36"/>
    </location>
</feature>